<dbReference type="InterPro" id="IPR029062">
    <property type="entry name" value="Class_I_gatase-like"/>
</dbReference>
<evidence type="ECO:0000313" key="1">
    <source>
        <dbReference type="EMBL" id="EQD66224.1"/>
    </source>
</evidence>
<dbReference type="EMBL" id="AUZX01005876">
    <property type="protein sequence ID" value="EQD66224.1"/>
    <property type="molecule type" value="Genomic_DNA"/>
</dbReference>
<dbReference type="Gene3D" id="3.40.50.880">
    <property type="match status" value="1"/>
</dbReference>
<dbReference type="GO" id="GO:0004642">
    <property type="term" value="F:phosphoribosylformylglycinamidine synthase activity"/>
    <property type="evidence" value="ECO:0007669"/>
    <property type="project" value="TreeGrafter"/>
</dbReference>
<reference evidence="1" key="2">
    <citation type="journal article" date="2014" name="ISME J.">
        <title>Microbial stratification in low pH oxic and suboxic macroscopic growths along an acid mine drainage.</title>
        <authorList>
            <person name="Mendez-Garcia C."/>
            <person name="Mesa V."/>
            <person name="Sprenger R.R."/>
            <person name="Richter M."/>
            <person name="Diez M.S."/>
            <person name="Solano J."/>
            <person name="Bargiela R."/>
            <person name="Golyshina O.V."/>
            <person name="Manteca A."/>
            <person name="Ramos J.L."/>
            <person name="Gallego J.R."/>
            <person name="Llorente I."/>
            <person name="Martins Dos Santos V.A."/>
            <person name="Jensen O.N."/>
            <person name="Pelaez A.I."/>
            <person name="Sanchez J."/>
            <person name="Ferrer M."/>
        </authorList>
    </citation>
    <scope>NUCLEOTIDE SEQUENCE</scope>
</reference>
<organism evidence="1">
    <name type="scientific">mine drainage metagenome</name>
    <dbReference type="NCBI Taxonomy" id="410659"/>
    <lineage>
        <taxon>unclassified sequences</taxon>
        <taxon>metagenomes</taxon>
        <taxon>ecological metagenomes</taxon>
    </lineage>
</organism>
<comment type="caution">
    <text evidence="1">The sequence shown here is derived from an EMBL/GenBank/DDBJ whole genome shotgun (WGS) entry which is preliminary data.</text>
</comment>
<feature type="non-terminal residue" evidence="1">
    <location>
        <position position="1"/>
    </location>
</feature>
<protein>
    <submittedName>
        <fullName evidence="1">Phosphoribosylformylglycinamidine synthase</fullName>
    </submittedName>
</protein>
<feature type="non-terminal residue" evidence="1">
    <location>
        <position position="102"/>
    </location>
</feature>
<name>T1CI91_9ZZZZ</name>
<dbReference type="GO" id="GO:0006164">
    <property type="term" value="P:purine nucleotide biosynthetic process"/>
    <property type="evidence" value="ECO:0007669"/>
    <property type="project" value="TreeGrafter"/>
</dbReference>
<dbReference type="SUPFAM" id="SSF52317">
    <property type="entry name" value="Class I glutamine amidotransferase-like"/>
    <property type="match status" value="1"/>
</dbReference>
<dbReference type="Pfam" id="PF13507">
    <property type="entry name" value="GATase_5"/>
    <property type="match status" value="1"/>
</dbReference>
<dbReference type="GO" id="GO:0005737">
    <property type="term" value="C:cytoplasm"/>
    <property type="evidence" value="ECO:0007669"/>
    <property type="project" value="TreeGrafter"/>
</dbReference>
<dbReference type="PANTHER" id="PTHR10099:SF1">
    <property type="entry name" value="PHOSPHORIBOSYLFORMYLGLYCINAMIDINE SYNTHASE"/>
    <property type="match status" value="1"/>
</dbReference>
<dbReference type="SMART" id="SM01211">
    <property type="entry name" value="GATase_5"/>
    <property type="match status" value="1"/>
</dbReference>
<dbReference type="AlphaFoldDB" id="T1CI91"/>
<sequence>LQSGRRTLADFTGFAACGGFSYGDVLGAGRGWAASIRYNAALREQFQSFIADPDHFVLGVCNGCQMLSELKTLTPRRRGLAAFPPQHVRTIRSAPGHPWKSW</sequence>
<proteinExistence type="predicted"/>
<gene>
    <name evidence="1" type="ORF">B1A_08218</name>
</gene>
<dbReference type="PANTHER" id="PTHR10099">
    <property type="entry name" value="PHOSPHORIBOSYLFORMYLGLYCINAMIDINE SYNTHASE"/>
    <property type="match status" value="1"/>
</dbReference>
<reference evidence="1" key="1">
    <citation type="submission" date="2013-08" db="EMBL/GenBank/DDBJ databases">
        <authorList>
            <person name="Mendez C."/>
            <person name="Richter M."/>
            <person name="Ferrer M."/>
            <person name="Sanchez J."/>
        </authorList>
    </citation>
    <scope>NUCLEOTIDE SEQUENCE</scope>
</reference>
<accession>T1CI91</accession>